<organism evidence="3 4">
    <name type="scientific">Kocuria dechangensis</name>
    <dbReference type="NCBI Taxonomy" id="1176249"/>
    <lineage>
        <taxon>Bacteria</taxon>
        <taxon>Bacillati</taxon>
        <taxon>Actinomycetota</taxon>
        <taxon>Actinomycetes</taxon>
        <taxon>Micrococcales</taxon>
        <taxon>Micrococcaceae</taxon>
        <taxon>Kocuria</taxon>
    </lineage>
</organism>
<feature type="domain" description="ACT" evidence="2">
    <location>
        <begin position="4"/>
        <end position="80"/>
    </location>
</feature>
<dbReference type="Proteomes" id="UP000638848">
    <property type="component" value="Unassembled WGS sequence"/>
</dbReference>
<comment type="similarity">
    <text evidence="1">Belongs to the UPF0237 family.</text>
</comment>
<reference evidence="3" key="1">
    <citation type="journal article" date="2014" name="Int. J. Syst. Evol. Microbiol.">
        <title>Complete genome sequence of Corynebacterium casei LMG S-19264T (=DSM 44701T), isolated from a smear-ripened cheese.</title>
        <authorList>
            <consortium name="US DOE Joint Genome Institute (JGI-PGF)"/>
            <person name="Walter F."/>
            <person name="Albersmeier A."/>
            <person name="Kalinowski J."/>
            <person name="Ruckert C."/>
        </authorList>
    </citation>
    <scope>NUCLEOTIDE SEQUENCE</scope>
    <source>
        <strain evidence="3">CGMCC 1.12187</strain>
    </source>
</reference>
<keyword evidence="4" id="KW-1185">Reference proteome</keyword>
<dbReference type="NCBIfam" id="NF001220">
    <property type="entry name" value="PRK00194.1"/>
    <property type="match status" value="1"/>
</dbReference>
<evidence type="ECO:0000256" key="1">
    <source>
        <dbReference type="HAMAP-Rule" id="MF_01054"/>
    </source>
</evidence>
<evidence type="ECO:0000313" key="3">
    <source>
        <dbReference type="EMBL" id="GGG65393.1"/>
    </source>
</evidence>
<evidence type="ECO:0000313" key="4">
    <source>
        <dbReference type="Proteomes" id="UP000638848"/>
    </source>
</evidence>
<dbReference type="PROSITE" id="PS51671">
    <property type="entry name" value="ACT"/>
    <property type="match status" value="1"/>
</dbReference>
<accession>A0A917LZ94</accession>
<dbReference type="HAMAP" id="MF_01054">
    <property type="entry name" value="UPF0237"/>
    <property type="match status" value="1"/>
</dbReference>
<dbReference type="AlphaFoldDB" id="A0A917LZ94"/>
<sequence length="89" mass="10041">MRAIMTVTSLDHVGIFAAVTTKLAELGVNILDVSQTLMDEYFTAIFLVDLGGSERSIQEVREAVREVEQRERLSIQLQSEEIFKAMHTI</sequence>
<dbReference type="EMBL" id="BMEQ01000021">
    <property type="protein sequence ID" value="GGG65393.1"/>
    <property type="molecule type" value="Genomic_DNA"/>
</dbReference>
<protein>
    <recommendedName>
        <fullName evidence="1">UPF0237 protein GCM10011374_31530</fullName>
    </recommendedName>
</protein>
<dbReference type="Pfam" id="PF13740">
    <property type="entry name" value="ACT_6"/>
    <property type="match status" value="1"/>
</dbReference>
<dbReference type="CDD" id="cd04872">
    <property type="entry name" value="ACT_1ZPV"/>
    <property type="match status" value="1"/>
</dbReference>
<dbReference type="InterPro" id="IPR022986">
    <property type="entry name" value="UPF0237_ACT"/>
</dbReference>
<comment type="caution">
    <text evidence="3">The sequence shown here is derived from an EMBL/GenBank/DDBJ whole genome shotgun (WGS) entry which is preliminary data.</text>
</comment>
<proteinExistence type="inferred from homology"/>
<dbReference type="SUPFAM" id="SSF55021">
    <property type="entry name" value="ACT-like"/>
    <property type="match status" value="1"/>
</dbReference>
<dbReference type="InterPro" id="IPR045865">
    <property type="entry name" value="ACT-like_dom_sf"/>
</dbReference>
<name>A0A917LZ94_9MICC</name>
<dbReference type="Gene3D" id="3.30.70.260">
    <property type="match status" value="1"/>
</dbReference>
<dbReference type="RefSeq" id="WP_188538937.1">
    <property type="nucleotide sequence ID" value="NZ_BMEQ01000021.1"/>
</dbReference>
<evidence type="ECO:0000259" key="2">
    <source>
        <dbReference type="PROSITE" id="PS51671"/>
    </source>
</evidence>
<gene>
    <name evidence="3" type="ORF">GCM10011374_31530</name>
</gene>
<dbReference type="InterPro" id="IPR002912">
    <property type="entry name" value="ACT_dom"/>
</dbReference>
<reference evidence="3" key="2">
    <citation type="submission" date="2020-09" db="EMBL/GenBank/DDBJ databases">
        <authorList>
            <person name="Sun Q."/>
            <person name="Zhou Y."/>
        </authorList>
    </citation>
    <scope>NUCLEOTIDE SEQUENCE</scope>
    <source>
        <strain evidence="3">CGMCC 1.12187</strain>
    </source>
</reference>